<dbReference type="PANTHER" id="PTHR43591">
    <property type="entry name" value="METHYLTRANSFERASE"/>
    <property type="match status" value="1"/>
</dbReference>
<keyword evidence="2" id="KW-0808">Transferase</keyword>
<dbReference type="GO" id="GO:0008757">
    <property type="term" value="F:S-adenosylmethionine-dependent methyltransferase activity"/>
    <property type="evidence" value="ECO:0007669"/>
    <property type="project" value="InterPro"/>
</dbReference>
<organism evidence="2 3">
    <name type="scientific">Salinibacillus xinjiangensis</name>
    <dbReference type="NCBI Taxonomy" id="1229268"/>
    <lineage>
        <taxon>Bacteria</taxon>
        <taxon>Bacillati</taxon>
        <taxon>Bacillota</taxon>
        <taxon>Bacilli</taxon>
        <taxon>Bacillales</taxon>
        <taxon>Bacillaceae</taxon>
        <taxon>Salinibacillus</taxon>
    </lineage>
</organism>
<dbReference type="GO" id="GO:0032259">
    <property type="term" value="P:methylation"/>
    <property type="evidence" value="ECO:0007669"/>
    <property type="project" value="UniProtKB-KW"/>
</dbReference>
<dbReference type="Pfam" id="PF08241">
    <property type="entry name" value="Methyltransf_11"/>
    <property type="match status" value="1"/>
</dbReference>
<dbReference type="RefSeq" id="WP_323741877.1">
    <property type="nucleotide sequence ID" value="NZ_WJNH01000003.1"/>
</dbReference>
<keyword evidence="2" id="KW-0489">Methyltransferase</keyword>
<proteinExistence type="predicted"/>
<name>A0A6G1X4J2_9BACI</name>
<dbReference type="PANTHER" id="PTHR43591:SF24">
    <property type="entry name" value="2-METHOXY-6-POLYPRENYL-1,4-BENZOQUINOL METHYLASE, MITOCHONDRIAL"/>
    <property type="match status" value="1"/>
</dbReference>
<dbReference type="CDD" id="cd02440">
    <property type="entry name" value="AdoMet_MTases"/>
    <property type="match status" value="1"/>
</dbReference>
<dbReference type="InterPro" id="IPR013216">
    <property type="entry name" value="Methyltransf_11"/>
</dbReference>
<evidence type="ECO:0000313" key="3">
    <source>
        <dbReference type="Proteomes" id="UP000480185"/>
    </source>
</evidence>
<evidence type="ECO:0000313" key="2">
    <source>
        <dbReference type="EMBL" id="MRG85913.1"/>
    </source>
</evidence>
<dbReference type="SUPFAM" id="SSF53335">
    <property type="entry name" value="S-adenosyl-L-methionine-dependent methyltransferases"/>
    <property type="match status" value="1"/>
</dbReference>
<feature type="domain" description="Methyltransferase type 11" evidence="1">
    <location>
        <begin position="40"/>
        <end position="135"/>
    </location>
</feature>
<reference evidence="2 3" key="1">
    <citation type="submission" date="2019-11" db="EMBL/GenBank/DDBJ databases">
        <authorList>
            <person name="Li J."/>
        </authorList>
    </citation>
    <scope>NUCLEOTIDE SEQUENCE [LARGE SCALE GENOMIC DNA]</scope>
    <source>
        <strain evidence="2 3">J4</strain>
    </source>
</reference>
<dbReference type="Gene3D" id="3.40.50.150">
    <property type="entry name" value="Vaccinia Virus protein VP39"/>
    <property type="match status" value="1"/>
</dbReference>
<evidence type="ECO:0000259" key="1">
    <source>
        <dbReference type="Pfam" id="PF08241"/>
    </source>
</evidence>
<dbReference type="Proteomes" id="UP000480185">
    <property type="component" value="Unassembled WGS sequence"/>
</dbReference>
<keyword evidence="3" id="KW-1185">Reference proteome</keyword>
<protein>
    <submittedName>
        <fullName evidence="2">Methyltransferase domain-containing protein</fullName>
    </submittedName>
</protein>
<accession>A0A6G1X4J2</accession>
<dbReference type="AlphaFoldDB" id="A0A6G1X4J2"/>
<sequence>MGIDFHNKNNQKSYTKRTADISWMETIKKIVPIAEIGEALDIGCGGGIYSKALADMGVAHVTGVDFSEPMLNGAKENCKNYHQITFQLGNAYETGLDDNLYDLLLERALIHHIEDLYFCFVEAYRVLKDNAYYIIQDRTPEDCLLEGSDHHIRGYFFELFPRLAEKEMNRRYKSQFVTDMLQKVGFQNIEEIKLWETRKMYDTKEQLLIDLTERTGRSILHELSDAELNRLVKYIDSSLSIEEGIVEKDRWTIWKAVK</sequence>
<comment type="caution">
    <text evidence="2">The sequence shown here is derived from an EMBL/GenBank/DDBJ whole genome shotgun (WGS) entry which is preliminary data.</text>
</comment>
<dbReference type="InterPro" id="IPR029063">
    <property type="entry name" value="SAM-dependent_MTases_sf"/>
</dbReference>
<dbReference type="EMBL" id="WJNH01000003">
    <property type="protein sequence ID" value="MRG85913.1"/>
    <property type="molecule type" value="Genomic_DNA"/>
</dbReference>
<gene>
    <name evidence="2" type="ORF">GH754_06120</name>
</gene>